<keyword evidence="1" id="KW-1133">Transmembrane helix</keyword>
<dbReference type="AlphaFoldDB" id="A0A3Q7JYV3"/>
<keyword evidence="1" id="KW-0812">Transmembrane</keyword>
<organism evidence="2">
    <name type="scientific">Solanum lycopersicum</name>
    <name type="common">Tomato</name>
    <name type="synonym">Lycopersicon esculentum</name>
    <dbReference type="NCBI Taxonomy" id="4081"/>
    <lineage>
        <taxon>Eukaryota</taxon>
        <taxon>Viridiplantae</taxon>
        <taxon>Streptophyta</taxon>
        <taxon>Embryophyta</taxon>
        <taxon>Tracheophyta</taxon>
        <taxon>Spermatophyta</taxon>
        <taxon>Magnoliopsida</taxon>
        <taxon>eudicotyledons</taxon>
        <taxon>Gunneridae</taxon>
        <taxon>Pentapetalae</taxon>
        <taxon>asterids</taxon>
        <taxon>lamiids</taxon>
        <taxon>Solanales</taxon>
        <taxon>Solanaceae</taxon>
        <taxon>Solanoideae</taxon>
        <taxon>Solaneae</taxon>
        <taxon>Solanum</taxon>
        <taxon>Solanum subgen. Lycopersicon</taxon>
    </lineage>
</organism>
<dbReference type="PANTHER" id="PTHR10811">
    <property type="entry name" value="FRINGE-RELATED"/>
    <property type="match status" value="1"/>
</dbReference>
<reference evidence="2" key="2">
    <citation type="submission" date="2019-01" db="UniProtKB">
        <authorList>
            <consortium name="EnsemblPlants"/>
        </authorList>
    </citation>
    <scope>IDENTIFICATION</scope>
    <source>
        <strain evidence="2">cv. Heinz 1706</strain>
    </source>
</reference>
<proteinExistence type="predicted"/>
<name>A0A3Q7JYV3_SOLLC</name>
<sequence>MLQKFCKVFLYSSLLLYLVSIFLFNDPNSSLLIFHLIASNDTNLSHLVFGLIGSEKTWDHRKNYIESWWMPKVTRGYLLLDVSPSASLLPLSKNFTPL</sequence>
<evidence type="ECO:0000313" key="2">
    <source>
        <dbReference type="EnsemblPlants" id="Solyc12g099690.1.1.1"/>
    </source>
</evidence>
<keyword evidence="1" id="KW-0472">Membrane</keyword>
<accession>A0A3Q7JYV3</accession>
<dbReference type="InParanoid" id="A0A3Q7JYV3"/>
<evidence type="ECO:0000256" key="1">
    <source>
        <dbReference type="SAM" id="Phobius"/>
    </source>
</evidence>
<dbReference type="STRING" id="4081.A0A3Q7JYV3"/>
<dbReference type="Proteomes" id="UP000004994">
    <property type="component" value="Chromosome 12"/>
</dbReference>
<dbReference type="PaxDb" id="4081-Solyc12g099690.1.1"/>
<reference evidence="2" key="1">
    <citation type="journal article" date="2012" name="Nature">
        <title>The tomato genome sequence provides insights into fleshy fruit evolution.</title>
        <authorList>
            <consortium name="Tomato Genome Consortium"/>
        </authorList>
    </citation>
    <scope>NUCLEOTIDE SEQUENCE [LARGE SCALE GENOMIC DNA]</scope>
    <source>
        <strain evidence="2">cv. Heinz 1706</strain>
    </source>
</reference>
<evidence type="ECO:0000313" key="3">
    <source>
        <dbReference type="Proteomes" id="UP000004994"/>
    </source>
</evidence>
<dbReference type="EnsemblPlants" id="Solyc12g099690.1.1">
    <property type="protein sequence ID" value="Solyc12g099690.1.1.1"/>
    <property type="gene ID" value="Solyc12g099690.1"/>
</dbReference>
<keyword evidence="3" id="KW-1185">Reference proteome</keyword>
<protein>
    <submittedName>
        <fullName evidence="2">Uncharacterized protein</fullName>
    </submittedName>
</protein>
<feature type="transmembrane region" description="Helical" evidence="1">
    <location>
        <begin position="7"/>
        <end position="25"/>
    </location>
</feature>
<dbReference type="Gramene" id="Solyc12g099690.1.1">
    <property type="protein sequence ID" value="Solyc12g099690.1.1.1"/>
    <property type="gene ID" value="Solyc12g099690.1"/>
</dbReference>